<keyword evidence="4" id="KW-0472">Membrane</keyword>
<comment type="similarity">
    <text evidence="4">Belongs to the EMC2 family.</text>
</comment>
<dbReference type="InterPro" id="IPR055217">
    <property type="entry name" value="TPR_EMC2"/>
</dbReference>
<comment type="function">
    <text evidence="4">Part of the endoplasmic reticulum membrane protein complex (EMC) that enables the energy-independent insertion into endoplasmic reticulum membranes of newly synthesized membrane proteins.</text>
</comment>
<keyword evidence="2 3" id="KW-0802">TPR repeat</keyword>
<dbReference type="GeneID" id="63681713"/>
<evidence type="ECO:0000256" key="3">
    <source>
        <dbReference type="PROSITE-ProRule" id="PRU00339"/>
    </source>
</evidence>
<dbReference type="GO" id="GO:0072546">
    <property type="term" value="C:EMC complex"/>
    <property type="evidence" value="ECO:0007669"/>
    <property type="project" value="UniProtKB-UniRule"/>
</dbReference>
<keyword evidence="1" id="KW-0677">Repeat</keyword>
<dbReference type="AlphaFoldDB" id="A0A0C2IBK6"/>
<dbReference type="RefSeq" id="XP_040614641.1">
    <property type="nucleotide sequence ID" value="XM_040766792.1"/>
</dbReference>
<organism evidence="6 7">
    <name type="scientific">Sporothrix brasiliensis 5110</name>
    <dbReference type="NCBI Taxonomy" id="1398154"/>
    <lineage>
        <taxon>Eukaryota</taxon>
        <taxon>Fungi</taxon>
        <taxon>Dikarya</taxon>
        <taxon>Ascomycota</taxon>
        <taxon>Pezizomycotina</taxon>
        <taxon>Sordariomycetes</taxon>
        <taxon>Sordariomycetidae</taxon>
        <taxon>Ophiostomatales</taxon>
        <taxon>Ophiostomataceae</taxon>
        <taxon>Sporothrix</taxon>
    </lineage>
</organism>
<protein>
    <recommendedName>
        <fullName evidence="4">ER membrane protein complex subunit 2</fullName>
    </recommendedName>
</protein>
<dbReference type="Pfam" id="PF22890">
    <property type="entry name" value="TPR_EMC2"/>
    <property type="match status" value="1"/>
</dbReference>
<evidence type="ECO:0000259" key="5">
    <source>
        <dbReference type="Pfam" id="PF22890"/>
    </source>
</evidence>
<evidence type="ECO:0000313" key="7">
    <source>
        <dbReference type="Proteomes" id="UP000031575"/>
    </source>
</evidence>
<dbReference type="SUPFAM" id="SSF48452">
    <property type="entry name" value="TPR-like"/>
    <property type="match status" value="1"/>
</dbReference>
<feature type="domain" description="EMC2 TPR-like" evidence="5">
    <location>
        <begin position="138"/>
        <end position="213"/>
    </location>
</feature>
<dbReference type="OrthoDB" id="124397at2759"/>
<name>A0A0C2IBK6_9PEZI</name>
<gene>
    <name evidence="6" type="ORF">SPBR_08554</name>
</gene>
<keyword evidence="7" id="KW-1185">Reference proteome</keyword>
<dbReference type="InterPro" id="IPR039856">
    <property type="entry name" value="EMC2-like"/>
</dbReference>
<comment type="subunit">
    <text evidence="4">Component of the ER membrane protein complex (EMC).</text>
</comment>
<accession>A0A0C2IBK6</accession>
<comment type="caution">
    <text evidence="6">The sequence shown here is derived from an EMBL/GenBank/DDBJ whole genome shotgun (WGS) entry which is preliminary data.</text>
</comment>
<evidence type="ECO:0000256" key="1">
    <source>
        <dbReference type="ARBA" id="ARBA00022737"/>
    </source>
</evidence>
<comment type="subcellular location">
    <subcellularLocation>
        <location evidence="4">Endoplasmic reticulum membrane</location>
        <topology evidence="4">Peripheral membrane protein</topology>
        <orientation evidence="4">Cytoplasmic side</orientation>
    </subcellularLocation>
</comment>
<dbReference type="Gene3D" id="1.25.40.10">
    <property type="entry name" value="Tetratricopeptide repeat domain"/>
    <property type="match status" value="1"/>
</dbReference>
<dbReference type="InterPro" id="IPR019734">
    <property type="entry name" value="TPR_rpt"/>
</dbReference>
<keyword evidence="4" id="KW-0256">Endoplasmic reticulum</keyword>
<evidence type="ECO:0000256" key="4">
    <source>
        <dbReference type="RuleBase" id="RU367091"/>
    </source>
</evidence>
<sequence>MASLLHPPSHLTPAEALSLSQRAPAVLKSLPSRVGASALESLVSPIESPEVWLSYENLLISCLRTGDLESARECVRRLVQRFGDDNDRVMALQGLVQEAEANDDASLRAVLKGYDDILAKDNTNVAKTCGGADQKKPIHKRRVALLRSTGKTAEAVAGLTALLDFSPTDAEAWAELADVYLEQGLYAQSVYALEEVLLLSPNAWNIHARLGEIEYMAASTAAGGSDAATQKYAAESLKRFCRSVELCDDYLRGFYGLKLVTSFVLKNAGKWPRQKNDSAHSGSRDGAEDFALPDTATVERLGQLATEKLSEIVRRYTAKEARWSGYDAAEIAAARELLAGEAAAVVR</sequence>
<dbReference type="HOGENOM" id="CLU_052388_0_0_1"/>
<dbReference type="PANTHER" id="PTHR12760">
    <property type="entry name" value="TETRATRICOPEPTIDE REPEAT PROTEIN"/>
    <property type="match status" value="1"/>
</dbReference>
<dbReference type="Proteomes" id="UP000031575">
    <property type="component" value="Unassembled WGS sequence"/>
</dbReference>
<feature type="repeat" description="TPR" evidence="3">
    <location>
        <begin position="170"/>
        <end position="203"/>
    </location>
</feature>
<reference evidence="6 7" key="1">
    <citation type="journal article" date="2014" name="BMC Genomics">
        <title>Comparative genomics of the major fungal agents of human and animal Sporotrichosis: Sporothrix schenckii and Sporothrix brasiliensis.</title>
        <authorList>
            <person name="Teixeira M.M."/>
            <person name="de Almeida L.G."/>
            <person name="Kubitschek-Barreira P."/>
            <person name="Alves F.L."/>
            <person name="Kioshima E.S."/>
            <person name="Abadio A.K."/>
            <person name="Fernandes L."/>
            <person name="Derengowski L.S."/>
            <person name="Ferreira K.S."/>
            <person name="Souza R.C."/>
            <person name="Ruiz J.C."/>
            <person name="de Andrade N.C."/>
            <person name="Paes H.C."/>
            <person name="Nicola A.M."/>
            <person name="Albuquerque P."/>
            <person name="Gerber A.L."/>
            <person name="Martins V.P."/>
            <person name="Peconick L.D."/>
            <person name="Neto A.V."/>
            <person name="Chaucanez C.B."/>
            <person name="Silva P.A."/>
            <person name="Cunha O.L."/>
            <person name="de Oliveira F.F."/>
            <person name="dos Santos T.C."/>
            <person name="Barros A.L."/>
            <person name="Soares M.A."/>
            <person name="de Oliveira L.M."/>
            <person name="Marini M.M."/>
            <person name="Villalobos-Duno H."/>
            <person name="Cunha M.M."/>
            <person name="de Hoog S."/>
            <person name="da Silveira J.F."/>
            <person name="Henrissat B."/>
            <person name="Nino-Vega G.A."/>
            <person name="Cisalpino P.S."/>
            <person name="Mora-Montes H.M."/>
            <person name="Almeida S.R."/>
            <person name="Stajich J.E."/>
            <person name="Lopes-Bezerra L.M."/>
            <person name="Vasconcelos A.T."/>
            <person name="Felipe M.S."/>
        </authorList>
    </citation>
    <scope>NUCLEOTIDE SEQUENCE [LARGE SCALE GENOMIC DNA]</scope>
    <source>
        <strain evidence="6 7">5110</strain>
    </source>
</reference>
<dbReference type="InterPro" id="IPR011990">
    <property type="entry name" value="TPR-like_helical_dom_sf"/>
</dbReference>
<dbReference type="FunFam" id="1.25.40.10:FF:001208">
    <property type="entry name" value="Tetratricopeptide repeat domain-containing protein"/>
    <property type="match status" value="1"/>
</dbReference>
<evidence type="ECO:0000313" key="6">
    <source>
        <dbReference type="EMBL" id="KIH86631.1"/>
    </source>
</evidence>
<evidence type="ECO:0000256" key="2">
    <source>
        <dbReference type="ARBA" id="ARBA00022803"/>
    </source>
</evidence>
<dbReference type="PROSITE" id="PS50005">
    <property type="entry name" value="TPR"/>
    <property type="match status" value="1"/>
</dbReference>
<proteinExistence type="inferred from homology"/>
<dbReference type="VEuPathDB" id="FungiDB:SPBR_08554"/>
<dbReference type="EMBL" id="AWTV01000011">
    <property type="protein sequence ID" value="KIH86631.1"/>
    <property type="molecule type" value="Genomic_DNA"/>
</dbReference>